<evidence type="ECO:0000313" key="2">
    <source>
        <dbReference type="Proteomes" id="UP000604383"/>
    </source>
</evidence>
<reference evidence="1" key="1">
    <citation type="journal article" date="2019" name="Nat. Med.">
        <title>A library of human gut bacterial isolates paired with longitudinal multiomics data enables mechanistic microbiome research.</title>
        <authorList>
            <person name="Poyet M."/>
            <person name="Groussin M."/>
            <person name="Gibbons S.M."/>
            <person name="Avila-Pacheco J."/>
            <person name="Jiang X."/>
            <person name="Kearney S.M."/>
            <person name="Perrotta A.R."/>
            <person name="Berdy B."/>
            <person name="Zhao S."/>
            <person name="Lieberman T.D."/>
            <person name="Swanson P.K."/>
            <person name="Smith M."/>
            <person name="Roesemann S."/>
            <person name="Alexander J.E."/>
            <person name="Rich S.A."/>
            <person name="Livny J."/>
            <person name="Vlamakis H."/>
            <person name="Clish C."/>
            <person name="Bullock K."/>
            <person name="Deik A."/>
            <person name="Scott J."/>
            <person name="Pierce K.A."/>
            <person name="Xavier R.J."/>
            <person name="Alm E.J."/>
        </authorList>
    </citation>
    <scope>NUCLEOTIDE SEQUENCE</scope>
    <source>
        <strain evidence="1">BIOML-A12</strain>
    </source>
</reference>
<organism evidence="1 2">
    <name type="scientific">Clostridium innocuum</name>
    <dbReference type="NCBI Taxonomy" id="1522"/>
    <lineage>
        <taxon>Bacteria</taxon>
        <taxon>Bacillati</taxon>
        <taxon>Bacillota</taxon>
        <taxon>Clostridia</taxon>
        <taxon>Eubacteriales</taxon>
        <taxon>Clostridiaceae</taxon>
        <taxon>Clostridium</taxon>
    </lineage>
</organism>
<accession>A0AB36B3P2</accession>
<dbReference type="Proteomes" id="UP000604383">
    <property type="component" value="Unassembled WGS sequence"/>
</dbReference>
<proteinExistence type="predicted"/>
<comment type="caution">
    <text evidence="1">The sequence shown here is derived from an EMBL/GenBank/DDBJ whole genome shotgun (WGS) entry which is preliminary data.</text>
</comment>
<evidence type="ECO:0008006" key="3">
    <source>
        <dbReference type="Google" id="ProtNLM"/>
    </source>
</evidence>
<protein>
    <recommendedName>
        <fullName evidence="3">XRE family transcriptional regulator</fullName>
    </recommendedName>
</protein>
<evidence type="ECO:0000313" key="1">
    <source>
        <dbReference type="EMBL" id="MZH55183.1"/>
    </source>
</evidence>
<sequence>MNVSRDRLSVIGKLIGIYREERRMNTQNSFTLKKFCDGICSINTLKNIEAGGLSRSEDVYIELLDKLDLKFGEFPVIDEVLDRLLMKLYKAIEFYDIDEIELVSDKMIRVLKEVNKYVYYSEVESIVNDLRDYYFKDGYIDDVVYQKYRSILYQFELKYMDLLRILMFPKIECNSINNHNEYIEEIEFIKLSDAKLSCIRLNLLHYYYTQNKYLEMKNEIESLESHFMRESNHIRLLDTYNYAIVMLTDVNIDWSSKYLNRIEELVSECNLPKIKICEVYANIGCIFHMIKDYAKSLVYYEKMLTYGFNTLTNLIYMADCQNRLGRPIKMPIIENFEYDKYPIDLKCMFKYFTLSEDTPVFIKQNYILKKILPYLHDKELIEIFRFELLKLLNYTNQYKLLHVFETGIQQKF</sequence>
<dbReference type="RefSeq" id="WP_021420081.1">
    <property type="nucleotide sequence ID" value="NZ_CP048837.1"/>
</dbReference>
<name>A0AB36B3P2_CLOIN</name>
<gene>
    <name evidence="1" type="ORF">GT664_05235</name>
</gene>
<dbReference type="AlphaFoldDB" id="A0AB36B3P2"/>
<dbReference type="EMBL" id="WWTN01000006">
    <property type="protein sequence ID" value="MZH55183.1"/>
    <property type="molecule type" value="Genomic_DNA"/>
</dbReference>